<dbReference type="InterPro" id="IPR023074">
    <property type="entry name" value="HMG_CoA_Rdtase_cat_sf"/>
</dbReference>
<comment type="caution">
    <text evidence="5">The sequence shown here is derived from an EMBL/GenBank/DDBJ whole genome shotgun (WGS) entry which is preliminary data.</text>
</comment>
<dbReference type="PANTHER" id="PTHR10572:SF24">
    <property type="entry name" value="3-HYDROXY-3-METHYLGLUTARYL-COENZYME A REDUCTASE"/>
    <property type="match status" value="1"/>
</dbReference>
<evidence type="ECO:0000256" key="2">
    <source>
        <dbReference type="ARBA" id="ARBA00012999"/>
    </source>
</evidence>
<dbReference type="EC" id="1.1.1.34" evidence="2"/>
<evidence type="ECO:0000256" key="4">
    <source>
        <dbReference type="ARBA" id="ARBA00023002"/>
    </source>
</evidence>
<dbReference type="PROSITE" id="PS00318">
    <property type="entry name" value="HMG_COA_REDUCTASE_2"/>
    <property type="match status" value="1"/>
</dbReference>
<dbReference type="Pfam" id="PF00368">
    <property type="entry name" value="HMG-CoA_red"/>
    <property type="match status" value="1"/>
</dbReference>
<keyword evidence="3" id="KW-0521">NADP</keyword>
<dbReference type="EMBL" id="SRXT01000001">
    <property type="protein sequence ID" value="TGX56160.1"/>
    <property type="molecule type" value="Genomic_DNA"/>
</dbReference>
<evidence type="ECO:0000313" key="5">
    <source>
        <dbReference type="EMBL" id="TGX56160.1"/>
    </source>
</evidence>
<name>A0A4S1XK09_9SPHN</name>
<dbReference type="PRINTS" id="PR00071">
    <property type="entry name" value="HMGCOARDTASE"/>
</dbReference>
<dbReference type="AlphaFoldDB" id="A0A4S1XK09"/>
<keyword evidence="6" id="KW-1185">Reference proteome</keyword>
<sequence length="418" mass="43745">MFSERILRVLERLGGVSAATAVRARLAPRTEPAPPRFRVEREADAGRIAAWWESRDPAGRDQLADPHTIATLPAYAANIENMIGTVKLPVGVVGPLRVNGLHAQGDYLVPLATTEAALVASYARGAHLITRAGGASAAMLSEGVLRSPAFLFADMVEAGTFVGWAAANAGRLRVAAEATTRHGKLEAIDPFIDNDTVFLVCRYTTGDAAGQNMVTIATDALCRAVLEGCPVQPRAWFIEGNFSGDKKASYLGLITGRGRKVSASVLIPEALVRRCLHVGVDRMLDYARVAQLGAMLSGQIGAQGHYANGLAAFYIATGQDAACVAESAVGFTRMERRDDGLFMSVTLPNLLVGSVGGGTGLPAQRAALELMGLAGTGKAAALAEVVASLCLAGEISIMAAIAAGDFTRAHHSLARTRT</sequence>
<comment type="similarity">
    <text evidence="1">Belongs to the HMG-CoA reductase family.</text>
</comment>
<protein>
    <recommendedName>
        <fullName evidence="2">hydroxymethylglutaryl-CoA reductase (NADPH)</fullName>
        <ecNumber evidence="2">1.1.1.34</ecNumber>
    </recommendedName>
</protein>
<proteinExistence type="inferred from homology"/>
<evidence type="ECO:0000313" key="6">
    <source>
        <dbReference type="Proteomes" id="UP000306147"/>
    </source>
</evidence>
<dbReference type="Proteomes" id="UP000306147">
    <property type="component" value="Unassembled WGS sequence"/>
</dbReference>
<dbReference type="InterPro" id="IPR023076">
    <property type="entry name" value="HMG_CoA_Rdtase_CS"/>
</dbReference>
<dbReference type="CDD" id="cd00643">
    <property type="entry name" value="HMG-CoA_reductase_classI"/>
    <property type="match status" value="1"/>
</dbReference>
<dbReference type="OrthoDB" id="9794902at2"/>
<dbReference type="PROSITE" id="PS50065">
    <property type="entry name" value="HMG_COA_REDUCTASE_4"/>
    <property type="match status" value="1"/>
</dbReference>
<gene>
    <name evidence="5" type="ORF">E5A73_03415</name>
</gene>
<dbReference type="InterPro" id="IPR002202">
    <property type="entry name" value="HMG_CoA_Rdtase"/>
</dbReference>
<dbReference type="InterPro" id="IPR004554">
    <property type="entry name" value="HMG_CoA_Rdtase_eu_arc"/>
</dbReference>
<dbReference type="GO" id="GO:0008299">
    <property type="term" value="P:isoprenoid biosynthetic process"/>
    <property type="evidence" value="ECO:0007669"/>
    <property type="project" value="InterPro"/>
</dbReference>
<organism evidence="5 6">
    <name type="scientific">Sphingomonas gei</name>
    <dbReference type="NCBI Taxonomy" id="1395960"/>
    <lineage>
        <taxon>Bacteria</taxon>
        <taxon>Pseudomonadati</taxon>
        <taxon>Pseudomonadota</taxon>
        <taxon>Alphaproteobacteria</taxon>
        <taxon>Sphingomonadales</taxon>
        <taxon>Sphingomonadaceae</taxon>
        <taxon>Sphingomonas</taxon>
    </lineage>
</organism>
<dbReference type="Gene3D" id="3.90.770.10">
    <property type="entry name" value="3-hydroxy-3-methylglutaryl-coenzyme A Reductase, Chain A, domain 2"/>
    <property type="match status" value="1"/>
</dbReference>
<dbReference type="InterPro" id="IPR009029">
    <property type="entry name" value="HMG_CoA_Rdtase_sub-bd_dom_sf"/>
</dbReference>
<evidence type="ECO:0000256" key="1">
    <source>
        <dbReference type="ARBA" id="ARBA00007661"/>
    </source>
</evidence>
<dbReference type="GO" id="GO:0004420">
    <property type="term" value="F:hydroxymethylglutaryl-CoA reductase (NADPH) activity"/>
    <property type="evidence" value="ECO:0007669"/>
    <property type="project" value="UniProtKB-EC"/>
</dbReference>
<dbReference type="PANTHER" id="PTHR10572">
    <property type="entry name" value="3-HYDROXY-3-METHYLGLUTARYL-COENZYME A REDUCTASE"/>
    <property type="match status" value="1"/>
</dbReference>
<dbReference type="GO" id="GO:0015936">
    <property type="term" value="P:coenzyme A metabolic process"/>
    <property type="evidence" value="ECO:0007669"/>
    <property type="project" value="InterPro"/>
</dbReference>
<reference evidence="5 6" key="1">
    <citation type="submission" date="2019-04" db="EMBL/GenBank/DDBJ databases">
        <title>Sphingomonas psychrotolerans sp. nov., isolated from soil in the Tianshan Mountains, Xinjiang, China.</title>
        <authorList>
            <person name="Luo Y."/>
            <person name="Sheng H."/>
        </authorList>
    </citation>
    <scope>NUCLEOTIDE SEQUENCE [LARGE SCALE GENOMIC DNA]</scope>
    <source>
        <strain evidence="5 6">ZFGT-11</strain>
    </source>
</reference>
<keyword evidence="4" id="KW-0560">Oxidoreductase</keyword>
<evidence type="ECO:0000256" key="3">
    <source>
        <dbReference type="ARBA" id="ARBA00022857"/>
    </source>
</evidence>
<dbReference type="InterPro" id="IPR009023">
    <property type="entry name" value="HMG_CoA_Rdtase_NAD(P)-bd_sf"/>
</dbReference>
<dbReference type="Gene3D" id="3.30.70.420">
    <property type="entry name" value="Hydroxymethylglutaryl-CoA reductase, class I/II, NAD/NADP-binding domain"/>
    <property type="match status" value="1"/>
</dbReference>
<dbReference type="SUPFAM" id="SSF56542">
    <property type="entry name" value="Substrate-binding domain of HMG-CoA reductase"/>
    <property type="match status" value="1"/>
</dbReference>
<accession>A0A4S1XK09</accession>
<dbReference type="SUPFAM" id="SSF55035">
    <property type="entry name" value="NAD-binding domain of HMG-CoA reductase"/>
    <property type="match status" value="1"/>
</dbReference>